<evidence type="ECO:0000256" key="3">
    <source>
        <dbReference type="ARBA" id="ARBA00022676"/>
    </source>
</evidence>
<feature type="transmembrane region" description="Helical" evidence="8">
    <location>
        <begin position="453"/>
        <end position="471"/>
    </location>
</feature>
<dbReference type="PANTHER" id="PTHR33908">
    <property type="entry name" value="MANNOSYLTRANSFERASE YKCB-RELATED"/>
    <property type="match status" value="1"/>
</dbReference>
<evidence type="ECO:0000313" key="9">
    <source>
        <dbReference type="EMBL" id="MBB3188383.1"/>
    </source>
</evidence>
<feature type="transmembrane region" description="Helical" evidence="8">
    <location>
        <begin position="164"/>
        <end position="184"/>
    </location>
</feature>
<evidence type="ECO:0000256" key="6">
    <source>
        <dbReference type="ARBA" id="ARBA00022989"/>
    </source>
</evidence>
<dbReference type="AlphaFoldDB" id="A0A7W5DUD3"/>
<evidence type="ECO:0000256" key="2">
    <source>
        <dbReference type="ARBA" id="ARBA00022475"/>
    </source>
</evidence>
<accession>A0A7W5DUD3</accession>
<feature type="transmembrane region" description="Helical" evidence="8">
    <location>
        <begin position="338"/>
        <end position="356"/>
    </location>
</feature>
<dbReference type="GO" id="GO:0009103">
    <property type="term" value="P:lipopolysaccharide biosynthetic process"/>
    <property type="evidence" value="ECO:0007669"/>
    <property type="project" value="UniProtKB-ARBA"/>
</dbReference>
<evidence type="ECO:0000256" key="4">
    <source>
        <dbReference type="ARBA" id="ARBA00022679"/>
    </source>
</evidence>
<organism evidence="9 10">
    <name type="scientific">Microbacter margulisiae</name>
    <dbReference type="NCBI Taxonomy" id="1350067"/>
    <lineage>
        <taxon>Bacteria</taxon>
        <taxon>Pseudomonadati</taxon>
        <taxon>Bacteroidota</taxon>
        <taxon>Bacteroidia</taxon>
        <taxon>Bacteroidales</taxon>
        <taxon>Porphyromonadaceae</taxon>
        <taxon>Microbacter</taxon>
    </lineage>
</organism>
<evidence type="ECO:0000256" key="8">
    <source>
        <dbReference type="SAM" id="Phobius"/>
    </source>
</evidence>
<dbReference type="EMBL" id="JACHYB010000002">
    <property type="protein sequence ID" value="MBB3188383.1"/>
    <property type="molecule type" value="Genomic_DNA"/>
</dbReference>
<feature type="transmembrane region" description="Helical" evidence="8">
    <location>
        <begin position="79"/>
        <end position="100"/>
    </location>
</feature>
<feature type="transmembrane region" description="Helical" evidence="8">
    <location>
        <begin position="196"/>
        <end position="213"/>
    </location>
</feature>
<dbReference type="InterPro" id="IPR050297">
    <property type="entry name" value="LipidA_mod_glycosyltrf_83"/>
</dbReference>
<keyword evidence="4 9" id="KW-0808">Transferase</keyword>
<dbReference type="PANTHER" id="PTHR33908:SF11">
    <property type="entry name" value="MEMBRANE PROTEIN"/>
    <property type="match status" value="1"/>
</dbReference>
<feature type="transmembrane region" description="Helical" evidence="8">
    <location>
        <begin position="21"/>
        <end position="37"/>
    </location>
</feature>
<feature type="transmembrane region" description="Helical" evidence="8">
    <location>
        <begin position="376"/>
        <end position="394"/>
    </location>
</feature>
<name>A0A7W5DUD3_9PORP</name>
<comment type="subcellular location">
    <subcellularLocation>
        <location evidence="1">Cell membrane</location>
        <topology evidence="1">Multi-pass membrane protein</topology>
    </subcellularLocation>
</comment>
<dbReference type="GO" id="GO:0016763">
    <property type="term" value="F:pentosyltransferase activity"/>
    <property type="evidence" value="ECO:0007669"/>
    <property type="project" value="TreeGrafter"/>
</dbReference>
<evidence type="ECO:0000256" key="5">
    <source>
        <dbReference type="ARBA" id="ARBA00022692"/>
    </source>
</evidence>
<dbReference type="RefSeq" id="WP_183414134.1">
    <property type="nucleotide sequence ID" value="NZ_JACHYB010000002.1"/>
</dbReference>
<feature type="transmembrane region" description="Helical" evidence="8">
    <location>
        <begin position="247"/>
        <end position="276"/>
    </location>
</feature>
<feature type="transmembrane region" description="Helical" evidence="8">
    <location>
        <begin position="403"/>
        <end position="421"/>
    </location>
</feature>
<feature type="transmembrane region" description="Helical" evidence="8">
    <location>
        <begin position="43"/>
        <end position="59"/>
    </location>
</feature>
<keyword evidence="5 8" id="KW-0812">Transmembrane</keyword>
<reference evidence="9 10" key="1">
    <citation type="submission" date="2020-08" db="EMBL/GenBank/DDBJ databases">
        <title>Genomic Encyclopedia of Type Strains, Phase IV (KMG-IV): sequencing the most valuable type-strain genomes for metagenomic binning, comparative biology and taxonomic classification.</title>
        <authorList>
            <person name="Goeker M."/>
        </authorList>
    </citation>
    <scope>NUCLEOTIDE SEQUENCE [LARGE SCALE GENOMIC DNA]</scope>
    <source>
        <strain evidence="9 10">DSM 27471</strain>
    </source>
</reference>
<dbReference type="GO" id="GO:0005886">
    <property type="term" value="C:plasma membrane"/>
    <property type="evidence" value="ECO:0007669"/>
    <property type="project" value="UniProtKB-SubCell"/>
</dbReference>
<protein>
    <submittedName>
        <fullName evidence="9">4-amino-4-deoxy-L-arabinose transferase-like glycosyltransferase</fullName>
    </submittedName>
</protein>
<keyword evidence="6 8" id="KW-1133">Transmembrane helix</keyword>
<keyword evidence="7 8" id="KW-0472">Membrane</keyword>
<proteinExistence type="predicted"/>
<keyword evidence="3" id="KW-0328">Glycosyltransferase</keyword>
<keyword evidence="10" id="KW-1185">Reference proteome</keyword>
<evidence type="ECO:0000256" key="7">
    <source>
        <dbReference type="ARBA" id="ARBA00023136"/>
    </source>
</evidence>
<dbReference type="Proteomes" id="UP000544222">
    <property type="component" value="Unassembled WGS sequence"/>
</dbReference>
<evidence type="ECO:0000256" key="1">
    <source>
        <dbReference type="ARBA" id="ARBA00004651"/>
    </source>
</evidence>
<gene>
    <name evidence="9" type="ORF">FHX64_002581</name>
</gene>
<sequence length="479" mass="55260">MENNYPLQENLYLPKYFSSKAIAAFFLALVGTNLLFYNRLLPFQWMIFAIIEAVGFFYFTQILSKRWRSSSVKRFEKRLFINSLVLHAIWVVFAYFFYIWMSGQPFEFAAADSHGYVTHGMAFADMIRNGQFLAIFANKGMDVSDMGFPLWLSFLDLTVGPSLLVQRLIHAIFSAWTAVLLYRLTTRNFGESAGRLAGIMFMLLPNFFFYVGIHLKETMMIFFVVAFAENADQLIRGEKLKPKAFILTIVLTLVFFLFRTALGITAIFALMTALVFSKGQNIKKWGKRIIIGVWVVAALSVFLSARMSNEIHELYEYRNADQATSMKYRAIEKGGNSFARYGTMALFAPMIITLPFPTFTLANDEQKNQMMFSGGYFDRNVYSFFVLLALFLLIRRKQWREHLFIITFFVTYLLIIAKSAFAMSERFHLPAVPFLLAMAAYGMTQTGKKERKWFIPFLAFIVFLVIGWNWFKLAGRGIA</sequence>
<keyword evidence="2" id="KW-1003">Cell membrane</keyword>
<comment type="caution">
    <text evidence="9">The sequence shown here is derived from an EMBL/GenBank/DDBJ whole genome shotgun (WGS) entry which is preliminary data.</text>
</comment>
<evidence type="ECO:0000313" key="10">
    <source>
        <dbReference type="Proteomes" id="UP000544222"/>
    </source>
</evidence>